<dbReference type="InterPro" id="IPR002698">
    <property type="entry name" value="FTHF_cligase"/>
</dbReference>
<comment type="similarity">
    <text evidence="1 4">Belongs to the 5-formyltetrahydrofolate cyclo-ligase family.</text>
</comment>
<evidence type="ECO:0000256" key="4">
    <source>
        <dbReference type="RuleBase" id="RU361279"/>
    </source>
</evidence>
<dbReference type="Pfam" id="PF01812">
    <property type="entry name" value="5-FTHF_cyc-lig"/>
    <property type="match status" value="1"/>
</dbReference>
<dbReference type="EMBL" id="JAUSVO010000005">
    <property type="protein sequence ID" value="MDQ0439178.1"/>
    <property type="molecule type" value="Genomic_DNA"/>
</dbReference>
<evidence type="ECO:0000256" key="1">
    <source>
        <dbReference type="ARBA" id="ARBA00010638"/>
    </source>
</evidence>
<dbReference type="NCBIfam" id="TIGR02727">
    <property type="entry name" value="MTHFS_bact"/>
    <property type="match status" value="1"/>
</dbReference>
<evidence type="ECO:0000313" key="5">
    <source>
        <dbReference type="EMBL" id="MDQ0439178.1"/>
    </source>
</evidence>
<evidence type="ECO:0000313" key="6">
    <source>
        <dbReference type="Proteomes" id="UP001241603"/>
    </source>
</evidence>
<dbReference type="PIRSF" id="PIRSF006806">
    <property type="entry name" value="FTHF_cligase"/>
    <property type="match status" value="1"/>
</dbReference>
<organism evidence="5 6">
    <name type="scientific">Kaistia dalseonensis</name>
    <dbReference type="NCBI Taxonomy" id="410840"/>
    <lineage>
        <taxon>Bacteria</taxon>
        <taxon>Pseudomonadati</taxon>
        <taxon>Pseudomonadota</taxon>
        <taxon>Alphaproteobacteria</taxon>
        <taxon>Hyphomicrobiales</taxon>
        <taxon>Kaistiaceae</taxon>
        <taxon>Kaistia</taxon>
    </lineage>
</organism>
<evidence type="ECO:0000256" key="3">
    <source>
        <dbReference type="ARBA" id="ARBA00022840"/>
    </source>
</evidence>
<comment type="catalytic activity">
    <reaction evidence="4">
        <text>(6S)-5-formyl-5,6,7,8-tetrahydrofolate + ATP = (6R)-5,10-methenyltetrahydrofolate + ADP + phosphate</text>
        <dbReference type="Rhea" id="RHEA:10488"/>
        <dbReference type="ChEBI" id="CHEBI:30616"/>
        <dbReference type="ChEBI" id="CHEBI:43474"/>
        <dbReference type="ChEBI" id="CHEBI:57455"/>
        <dbReference type="ChEBI" id="CHEBI:57457"/>
        <dbReference type="ChEBI" id="CHEBI:456216"/>
        <dbReference type="EC" id="6.3.3.2"/>
    </reaction>
</comment>
<name>A0ABU0HA33_9HYPH</name>
<accession>A0ABU0HA33</accession>
<comment type="caution">
    <text evidence="5">The sequence shown here is derived from an EMBL/GenBank/DDBJ whole genome shotgun (WGS) entry which is preliminary data.</text>
</comment>
<dbReference type="Gene3D" id="3.40.50.10420">
    <property type="entry name" value="NagB/RpiA/CoA transferase-like"/>
    <property type="match status" value="1"/>
</dbReference>
<keyword evidence="6" id="KW-1185">Reference proteome</keyword>
<keyword evidence="2 4" id="KW-0547">Nucleotide-binding</keyword>
<dbReference type="PANTHER" id="PTHR23407">
    <property type="entry name" value="ATPASE INHIBITOR/5-FORMYLTETRAHYDROFOLATE CYCLO-LIGASE"/>
    <property type="match status" value="1"/>
</dbReference>
<keyword evidence="4" id="KW-0460">Magnesium</keyword>
<evidence type="ECO:0000256" key="2">
    <source>
        <dbReference type="ARBA" id="ARBA00022741"/>
    </source>
</evidence>
<proteinExistence type="inferred from homology"/>
<dbReference type="Proteomes" id="UP001241603">
    <property type="component" value="Unassembled WGS sequence"/>
</dbReference>
<comment type="cofactor">
    <cofactor evidence="4">
        <name>Mg(2+)</name>
        <dbReference type="ChEBI" id="CHEBI:18420"/>
    </cofactor>
</comment>
<keyword evidence="4" id="KW-0479">Metal-binding</keyword>
<dbReference type="EC" id="6.3.3.2" evidence="4"/>
<dbReference type="GO" id="GO:0030272">
    <property type="term" value="F:5-formyltetrahydrofolate cyclo-ligase activity"/>
    <property type="evidence" value="ECO:0007669"/>
    <property type="project" value="UniProtKB-EC"/>
</dbReference>
<dbReference type="RefSeq" id="WP_266350075.1">
    <property type="nucleotide sequence ID" value="NZ_JAPKNG010000005.1"/>
</dbReference>
<gene>
    <name evidence="5" type="ORF">QO014_003579</name>
</gene>
<sequence length="191" mass="20575">MTDKSALRAAALSRRDALAGSYRAEAAERLAMRARPLIENAQPSIVSGYWPIRSEIDPRPLLALARHDGHAVALPVLIDSETLRFRLWDEGAALVPAGFGTIGPDAAAPDIVPDIVLLPLAGFDRSGHRIGYGKGHYDRAIARLATSGHRPLLVGLAFGVQEVDKVPFEPHDIPLDFILTEDELIAAPPRG</sequence>
<keyword evidence="5" id="KW-0436">Ligase</keyword>
<reference evidence="5 6" key="1">
    <citation type="submission" date="2023-07" db="EMBL/GenBank/DDBJ databases">
        <title>Genomic Encyclopedia of Type Strains, Phase IV (KMG-IV): sequencing the most valuable type-strain genomes for metagenomic binning, comparative biology and taxonomic classification.</title>
        <authorList>
            <person name="Goeker M."/>
        </authorList>
    </citation>
    <scope>NUCLEOTIDE SEQUENCE [LARGE SCALE GENOMIC DNA]</scope>
    <source>
        <strain evidence="5 6">B6-8</strain>
    </source>
</reference>
<dbReference type="InterPro" id="IPR037171">
    <property type="entry name" value="NagB/RpiA_transferase-like"/>
</dbReference>
<dbReference type="PANTHER" id="PTHR23407:SF1">
    <property type="entry name" value="5-FORMYLTETRAHYDROFOLATE CYCLO-LIGASE"/>
    <property type="match status" value="1"/>
</dbReference>
<protein>
    <recommendedName>
        <fullName evidence="4">5-formyltetrahydrofolate cyclo-ligase</fullName>
        <ecNumber evidence="4">6.3.3.2</ecNumber>
    </recommendedName>
</protein>
<dbReference type="SUPFAM" id="SSF100950">
    <property type="entry name" value="NagB/RpiA/CoA transferase-like"/>
    <property type="match status" value="1"/>
</dbReference>
<keyword evidence="3 4" id="KW-0067">ATP-binding</keyword>
<dbReference type="InterPro" id="IPR024185">
    <property type="entry name" value="FTHF_cligase-like_sf"/>
</dbReference>